<comment type="function">
    <text evidence="1 6">Catalyzes the insertion of molybdate into adenylated molybdopterin with the concomitant release of AMP.</text>
</comment>
<evidence type="ECO:0000256" key="4">
    <source>
        <dbReference type="ARBA" id="ARBA00023150"/>
    </source>
</evidence>
<dbReference type="InterPro" id="IPR005110">
    <property type="entry name" value="MoeA_linker/N"/>
</dbReference>
<keyword evidence="4 6" id="KW-0501">Molybdenum cofactor biosynthesis</keyword>
<evidence type="ECO:0000256" key="2">
    <source>
        <dbReference type="ARBA" id="ARBA00005046"/>
    </source>
</evidence>
<dbReference type="GO" id="GO:0005737">
    <property type="term" value="C:cytoplasm"/>
    <property type="evidence" value="ECO:0007669"/>
    <property type="project" value="TreeGrafter"/>
</dbReference>
<dbReference type="GO" id="GO:0046872">
    <property type="term" value="F:metal ion binding"/>
    <property type="evidence" value="ECO:0007669"/>
    <property type="project" value="UniProtKB-UniRule"/>
</dbReference>
<dbReference type="Pfam" id="PF03453">
    <property type="entry name" value="MoeA_N"/>
    <property type="match status" value="1"/>
</dbReference>
<keyword evidence="6" id="KW-0500">Molybdenum</keyword>
<dbReference type="Gene3D" id="3.40.980.10">
    <property type="entry name" value="MoaB/Mog-like domain"/>
    <property type="match status" value="1"/>
</dbReference>
<accession>W9H2L8</accession>
<evidence type="ECO:0000256" key="6">
    <source>
        <dbReference type="RuleBase" id="RU365090"/>
    </source>
</evidence>
<dbReference type="InterPro" id="IPR001453">
    <property type="entry name" value="MoaB/Mog_dom"/>
</dbReference>
<evidence type="ECO:0000313" key="9">
    <source>
        <dbReference type="Proteomes" id="UP000019486"/>
    </source>
</evidence>
<comment type="cofactor">
    <cofactor evidence="6">
        <name>Mg(2+)</name>
        <dbReference type="ChEBI" id="CHEBI:18420"/>
    </cofactor>
</comment>
<dbReference type="GO" id="GO:0006777">
    <property type="term" value="P:Mo-molybdopterin cofactor biosynthetic process"/>
    <property type="evidence" value="ECO:0007669"/>
    <property type="project" value="UniProtKB-UniRule"/>
</dbReference>
<dbReference type="EMBL" id="AVFL01000007">
    <property type="protein sequence ID" value="EWY40435.1"/>
    <property type="molecule type" value="Genomic_DNA"/>
</dbReference>
<dbReference type="Gene3D" id="2.40.340.10">
    <property type="entry name" value="MoeA, C-terminal, domain IV"/>
    <property type="match status" value="1"/>
</dbReference>
<dbReference type="GO" id="GO:0061599">
    <property type="term" value="F:molybdopterin molybdotransferase activity"/>
    <property type="evidence" value="ECO:0007669"/>
    <property type="project" value="UniProtKB-UniRule"/>
</dbReference>
<keyword evidence="6" id="KW-0460">Magnesium</keyword>
<dbReference type="AlphaFoldDB" id="W9H2L8"/>
<dbReference type="Proteomes" id="UP000019486">
    <property type="component" value="Unassembled WGS sequence"/>
</dbReference>
<sequence length="383" mass="38385">MRGFAARASLEQVWAWIDARVSALGDESVGVFEAVGRFAAGDVVAERDLPPADRIALDGFAVRAADTVGASDYNPLPLGLSGAPLAVSVGDAPPPGTDAVVAVDQTRSVGGMMELVAAVAEGEGVERRGDDIEAGTIVVAKGRGVRVADAALLAVLCVGSVSVTRRPVVRVLPVRDEVAAGGDVDGPALAGLITRDGGIADPRPALADDVAALAETLGEGGADLILVTGGSGLGATDHSAEALALAGALEIHGVAMRPADSVALGQVGGTPVMILPGAPARALAAYEMVAGRAVRRLAGGSAGLPFPRREAVTARKIVSPGGWSDFCRVRLREDGRVEPIGSGGLASLSSLTRADGFVLVPADSEGYPAGVPVTVHLFDLAAG</sequence>
<organism evidence="8 9">
    <name type="scientific">Skermanella stibiiresistens SB22</name>
    <dbReference type="NCBI Taxonomy" id="1385369"/>
    <lineage>
        <taxon>Bacteria</taxon>
        <taxon>Pseudomonadati</taxon>
        <taxon>Pseudomonadota</taxon>
        <taxon>Alphaproteobacteria</taxon>
        <taxon>Rhodospirillales</taxon>
        <taxon>Azospirillaceae</taxon>
        <taxon>Skermanella</taxon>
    </lineage>
</organism>
<dbReference type="SMART" id="SM00852">
    <property type="entry name" value="MoCF_biosynth"/>
    <property type="match status" value="1"/>
</dbReference>
<dbReference type="EC" id="2.10.1.1" evidence="6"/>
<dbReference type="InterPro" id="IPR036135">
    <property type="entry name" value="MoeA_linker/N_sf"/>
</dbReference>
<dbReference type="SUPFAM" id="SSF53218">
    <property type="entry name" value="Molybdenum cofactor biosynthesis proteins"/>
    <property type="match status" value="1"/>
</dbReference>
<dbReference type="Pfam" id="PF00994">
    <property type="entry name" value="MoCF_biosynth"/>
    <property type="match status" value="1"/>
</dbReference>
<dbReference type="UniPathway" id="UPA00344"/>
<comment type="pathway">
    <text evidence="2 6">Cofactor biosynthesis; molybdopterin biosynthesis.</text>
</comment>
<dbReference type="InterPro" id="IPR036425">
    <property type="entry name" value="MoaB/Mog-like_dom_sf"/>
</dbReference>
<evidence type="ECO:0000259" key="7">
    <source>
        <dbReference type="SMART" id="SM00852"/>
    </source>
</evidence>
<protein>
    <recommendedName>
        <fullName evidence="6">Molybdopterin molybdenumtransferase</fullName>
        <ecNumber evidence="6">2.10.1.1</ecNumber>
    </recommendedName>
</protein>
<reference evidence="8 9" key="1">
    <citation type="submission" date="2013-08" db="EMBL/GenBank/DDBJ databases">
        <title>The genome sequence of Skermanella stibiiresistens.</title>
        <authorList>
            <person name="Zhu W."/>
            <person name="Wang G."/>
        </authorList>
    </citation>
    <scope>NUCLEOTIDE SEQUENCE [LARGE SCALE GENOMIC DNA]</scope>
    <source>
        <strain evidence="8 9">SB22</strain>
    </source>
</reference>
<comment type="catalytic activity">
    <reaction evidence="5">
        <text>adenylyl-molybdopterin + molybdate = Mo-molybdopterin + AMP + H(+)</text>
        <dbReference type="Rhea" id="RHEA:35047"/>
        <dbReference type="ChEBI" id="CHEBI:15378"/>
        <dbReference type="ChEBI" id="CHEBI:36264"/>
        <dbReference type="ChEBI" id="CHEBI:62727"/>
        <dbReference type="ChEBI" id="CHEBI:71302"/>
        <dbReference type="ChEBI" id="CHEBI:456215"/>
        <dbReference type="EC" id="2.10.1.1"/>
    </reaction>
</comment>
<keyword evidence="6" id="KW-0479">Metal-binding</keyword>
<dbReference type="PANTHER" id="PTHR10192:SF19">
    <property type="entry name" value="MOLYBDOPTERIN BIOSYNTHESIS PROTEIN MJ0666-RELATED"/>
    <property type="match status" value="1"/>
</dbReference>
<gene>
    <name evidence="8" type="ORF">N825_34625</name>
</gene>
<dbReference type="PANTHER" id="PTHR10192">
    <property type="entry name" value="MOLYBDOPTERIN BIOSYNTHESIS PROTEIN"/>
    <property type="match status" value="1"/>
</dbReference>
<comment type="caution">
    <text evidence="8">The sequence shown here is derived from an EMBL/GenBank/DDBJ whole genome shotgun (WGS) entry which is preliminary data.</text>
</comment>
<evidence type="ECO:0000313" key="8">
    <source>
        <dbReference type="EMBL" id="EWY40435.1"/>
    </source>
</evidence>
<feature type="domain" description="MoaB/Mog" evidence="7">
    <location>
        <begin position="170"/>
        <end position="296"/>
    </location>
</feature>
<evidence type="ECO:0000256" key="5">
    <source>
        <dbReference type="ARBA" id="ARBA00047317"/>
    </source>
</evidence>
<comment type="similarity">
    <text evidence="3 6">Belongs to the MoeA family.</text>
</comment>
<evidence type="ECO:0000256" key="3">
    <source>
        <dbReference type="ARBA" id="ARBA00010763"/>
    </source>
</evidence>
<dbReference type="Gene3D" id="3.90.105.10">
    <property type="entry name" value="Molybdopterin biosynthesis moea protein, domain 2"/>
    <property type="match status" value="1"/>
</dbReference>
<name>W9H2L8_9PROT</name>
<dbReference type="InterPro" id="IPR005111">
    <property type="entry name" value="MoeA_C_domain_IV"/>
</dbReference>
<dbReference type="Gene3D" id="2.170.190.11">
    <property type="entry name" value="Molybdopterin biosynthesis moea protein, domain 3"/>
    <property type="match status" value="1"/>
</dbReference>
<keyword evidence="6" id="KW-0808">Transferase</keyword>
<dbReference type="InterPro" id="IPR038987">
    <property type="entry name" value="MoeA-like"/>
</dbReference>
<dbReference type="InterPro" id="IPR036688">
    <property type="entry name" value="MoeA_C_domain_IV_sf"/>
</dbReference>
<proteinExistence type="inferred from homology"/>
<dbReference type="Pfam" id="PF03454">
    <property type="entry name" value="MoeA_C"/>
    <property type="match status" value="1"/>
</dbReference>
<evidence type="ECO:0000256" key="1">
    <source>
        <dbReference type="ARBA" id="ARBA00002901"/>
    </source>
</evidence>
<dbReference type="SUPFAM" id="SSF63882">
    <property type="entry name" value="MoeA N-terminal region -like"/>
    <property type="match status" value="1"/>
</dbReference>
<dbReference type="SUPFAM" id="SSF63867">
    <property type="entry name" value="MoeA C-terminal domain-like"/>
    <property type="match status" value="1"/>
</dbReference>
<dbReference type="STRING" id="1385369.N825_34625"/>
<keyword evidence="9" id="KW-1185">Reference proteome</keyword>